<dbReference type="EMBL" id="JAENHO010000004">
    <property type="protein sequence ID" value="MBL7255968.1"/>
    <property type="molecule type" value="Genomic_DNA"/>
</dbReference>
<comment type="similarity">
    <text evidence="2">Belongs to the acyl-CoA dehydrogenase family.</text>
</comment>
<dbReference type="InterPro" id="IPR009075">
    <property type="entry name" value="AcylCo_DH/oxidase_C"/>
</dbReference>
<dbReference type="InterPro" id="IPR036250">
    <property type="entry name" value="AcylCo_DH-like_C"/>
</dbReference>
<keyword evidence="3" id="KW-0285">Flavoprotein</keyword>
<dbReference type="PANTHER" id="PTHR43292:SF3">
    <property type="entry name" value="ACYL-COA DEHYDROGENASE FADE29"/>
    <property type="match status" value="1"/>
</dbReference>
<dbReference type="Pfam" id="PF02770">
    <property type="entry name" value="Acyl-CoA_dh_M"/>
    <property type="match status" value="1"/>
</dbReference>
<feature type="domain" description="Acyl-CoA dehydrogenase/oxidase N-terminal" evidence="8">
    <location>
        <begin position="334"/>
        <end position="441"/>
    </location>
</feature>
<dbReference type="PANTHER" id="PTHR43292">
    <property type="entry name" value="ACYL-COA DEHYDROGENASE"/>
    <property type="match status" value="1"/>
</dbReference>
<dbReference type="Gene3D" id="2.40.110.10">
    <property type="entry name" value="Butyryl-CoA Dehydrogenase, subunit A, domain 2"/>
    <property type="match status" value="1"/>
</dbReference>
<evidence type="ECO:0000256" key="3">
    <source>
        <dbReference type="ARBA" id="ARBA00022630"/>
    </source>
</evidence>
<dbReference type="InterPro" id="IPR009100">
    <property type="entry name" value="AcylCoA_DH/oxidase_NM_dom_sf"/>
</dbReference>
<gene>
    <name evidence="9" type="ORF">JKJ07_16845</name>
</gene>
<dbReference type="InterPro" id="IPR046373">
    <property type="entry name" value="Acyl-CoA_Oxase/DH_mid-dom_sf"/>
</dbReference>
<sequence length="710" mass="75123">MPGLTAEELQDFTGAVDGVLSTRWPHARSAGEDPLGAELRLLWAGAAEYGWTDLASAGAVDAVIAALGRLGRVACPLPLMDVYVTGSLLAADEKLTAGIADGSVRPVIAVVEADTPAVRFVEAASAATHVVLLLGAEVIVREIAGVTETPGVAKPSWSDVELRADVVFRAKTAPEAVEDAKALIRLGLAARAVGAADRTVEFSLAHAKERVAFGKPIGAFQAVSHRAVNGATDMTASRALIRAAVDAHLAGRDTWHLAVQLAVQFAALAAVQAQFGAQHTLAASGYFEEHDAPWLFRRVHADASLLDGVALAAGDVADILIESTRGLPAFELGERAEEFRREVRAFTTRFRTAAAVEHMGGSNRELLDAAAESGYVTMSWPQSAGGRGASVEEQMVFGEELAYENLTVISKIAADMLGTAVIRHGTPEQQARILPLIASGDFPFYLGYSEPEVGSDLASLRTKAVRDGDEWIVNGRKMWGTGAHTADWVWLATRTDPDAKPPHAGITLFLTRVDRPGFEVQQHTALSGEISCSTFFDDFRVPDADRIGEVNGGWKVITEALAQERVVMANNAASVMRLLDDLLAEVRKDPAGTVGPAGSAKRRTISELAARLQAARVLVNASVRATAKTGGGARLEAPMAKILASQLLEDFSEAALRIFGPAAALGEGVPDVPGRGAFEYNLRYSIMHVVGGGSIDIQRNLVGRALGLPR</sequence>
<evidence type="ECO:0000259" key="8">
    <source>
        <dbReference type="Pfam" id="PF02771"/>
    </source>
</evidence>
<feature type="domain" description="Acyl-CoA oxidase/dehydrogenase middle" evidence="7">
    <location>
        <begin position="447"/>
        <end position="538"/>
    </location>
</feature>
<keyword evidence="10" id="KW-1185">Reference proteome</keyword>
<feature type="domain" description="Acyl-CoA dehydrogenase/oxidase C-terminal" evidence="6">
    <location>
        <begin position="551"/>
        <end position="706"/>
    </location>
</feature>
<dbReference type="Gene3D" id="1.20.140.10">
    <property type="entry name" value="Butyryl-CoA Dehydrogenase, subunit A, domain 3"/>
    <property type="match status" value="2"/>
</dbReference>
<evidence type="ECO:0000313" key="9">
    <source>
        <dbReference type="EMBL" id="MBL7255968.1"/>
    </source>
</evidence>
<evidence type="ECO:0000313" key="10">
    <source>
        <dbReference type="Proteomes" id="UP000598996"/>
    </source>
</evidence>
<comment type="cofactor">
    <cofactor evidence="1">
        <name>FAD</name>
        <dbReference type="ChEBI" id="CHEBI:57692"/>
    </cofactor>
</comment>
<dbReference type="Gene3D" id="1.10.540.10">
    <property type="entry name" value="Acyl-CoA dehydrogenase/oxidase, N-terminal domain"/>
    <property type="match status" value="1"/>
</dbReference>
<name>A0ABS1VMK3_9ACTN</name>
<evidence type="ECO:0000256" key="5">
    <source>
        <dbReference type="ARBA" id="ARBA00023002"/>
    </source>
</evidence>
<keyword evidence="4" id="KW-0274">FAD</keyword>
<evidence type="ECO:0000256" key="1">
    <source>
        <dbReference type="ARBA" id="ARBA00001974"/>
    </source>
</evidence>
<proteinExistence type="inferred from homology"/>
<evidence type="ECO:0000259" key="7">
    <source>
        <dbReference type="Pfam" id="PF02770"/>
    </source>
</evidence>
<protein>
    <submittedName>
        <fullName evidence="9">Acyl-CoA dehydrogenase family protein</fullName>
    </submittedName>
</protein>
<dbReference type="Pfam" id="PF00441">
    <property type="entry name" value="Acyl-CoA_dh_1"/>
    <property type="match status" value="2"/>
</dbReference>
<evidence type="ECO:0000256" key="2">
    <source>
        <dbReference type="ARBA" id="ARBA00009347"/>
    </source>
</evidence>
<dbReference type="InterPro" id="IPR037069">
    <property type="entry name" value="AcylCoA_DH/ox_N_sf"/>
</dbReference>
<dbReference type="InterPro" id="IPR013786">
    <property type="entry name" value="AcylCoA_DH/ox_N"/>
</dbReference>
<dbReference type="InterPro" id="IPR052161">
    <property type="entry name" value="Mycobact_Acyl-CoA_DH"/>
</dbReference>
<organism evidence="9 10">
    <name type="scientific">Paractinoplanes lichenicola</name>
    <dbReference type="NCBI Taxonomy" id="2802976"/>
    <lineage>
        <taxon>Bacteria</taxon>
        <taxon>Bacillati</taxon>
        <taxon>Actinomycetota</taxon>
        <taxon>Actinomycetes</taxon>
        <taxon>Micromonosporales</taxon>
        <taxon>Micromonosporaceae</taxon>
        <taxon>Paractinoplanes</taxon>
    </lineage>
</organism>
<keyword evidence="5" id="KW-0560">Oxidoreductase</keyword>
<reference evidence="9 10" key="1">
    <citation type="submission" date="2021-01" db="EMBL/GenBank/DDBJ databases">
        <title>Actinoplanes sp. nov. LDG1-01 isolated from lichen.</title>
        <authorList>
            <person name="Saeng-In P."/>
            <person name="Phongsopitanun W."/>
            <person name="Kanchanasin P."/>
            <person name="Yuki M."/>
            <person name="Kudo T."/>
            <person name="Ohkuma M."/>
            <person name="Tanasupawat S."/>
        </authorList>
    </citation>
    <scope>NUCLEOTIDE SEQUENCE [LARGE SCALE GENOMIC DNA]</scope>
    <source>
        <strain evidence="9 10">LDG1-01</strain>
    </source>
</reference>
<evidence type="ECO:0000256" key="4">
    <source>
        <dbReference type="ARBA" id="ARBA00022827"/>
    </source>
</evidence>
<dbReference type="Pfam" id="PF02771">
    <property type="entry name" value="Acyl-CoA_dh_N"/>
    <property type="match status" value="1"/>
</dbReference>
<dbReference type="SUPFAM" id="SSF56645">
    <property type="entry name" value="Acyl-CoA dehydrogenase NM domain-like"/>
    <property type="match status" value="1"/>
</dbReference>
<feature type="domain" description="Acyl-CoA dehydrogenase/oxidase C-terminal" evidence="6">
    <location>
        <begin position="185"/>
        <end position="301"/>
    </location>
</feature>
<accession>A0ABS1VMK3</accession>
<dbReference type="RefSeq" id="WP_202992490.1">
    <property type="nucleotide sequence ID" value="NZ_JAENHO010000004.1"/>
</dbReference>
<dbReference type="InterPro" id="IPR006091">
    <property type="entry name" value="Acyl-CoA_Oxase/DH_mid-dom"/>
</dbReference>
<dbReference type="SUPFAM" id="SSF47203">
    <property type="entry name" value="Acyl-CoA dehydrogenase C-terminal domain-like"/>
    <property type="match status" value="2"/>
</dbReference>
<evidence type="ECO:0000259" key="6">
    <source>
        <dbReference type="Pfam" id="PF00441"/>
    </source>
</evidence>
<dbReference type="Proteomes" id="UP000598996">
    <property type="component" value="Unassembled WGS sequence"/>
</dbReference>
<comment type="caution">
    <text evidence="9">The sequence shown here is derived from an EMBL/GenBank/DDBJ whole genome shotgun (WGS) entry which is preliminary data.</text>
</comment>